<dbReference type="Gene3D" id="3.20.20.450">
    <property type="entry name" value="EAL domain"/>
    <property type="match status" value="1"/>
</dbReference>
<dbReference type="InterPro" id="IPR001633">
    <property type="entry name" value="EAL_dom"/>
</dbReference>
<dbReference type="InterPro" id="IPR029787">
    <property type="entry name" value="Nucleotide_cyclase"/>
</dbReference>
<dbReference type="InterPro" id="IPR000160">
    <property type="entry name" value="GGDEF_dom"/>
</dbReference>
<dbReference type="Proteomes" id="UP000225889">
    <property type="component" value="Unassembled WGS sequence"/>
</dbReference>
<gene>
    <name evidence="3" type="ORF">CSX01_01475</name>
</gene>
<reference evidence="3 4" key="2">
    <citation type="submission" date="2017-10" db="EMBL/GenBank/DDBJ databases">
        <authorList>
            <person name="Banno H."/>
            <person name="Chua N.-H."/>
        </authorList>
    </citation>
    <scope>NUCLEOTIDE SEQUENCE [LARGE SCALE GENOMIC DNA]</scope>
    <source>
        <strain evidence="3 4">JK626</strain>
    </source>
</reference>
<evidence type="ECO:0000259" key="1">
    <source>
        <dbReference type="PROSITE" id="PS50883"/>
    </source>
</evidence>
<evidence type="ECO:0000259" key="2">
    <source>
        <dbReference type="PROSITE" id="PS50887"/>
    </source>
</evidence>
<dbReference type="PROSITE" id="PS50887">
    <property type="entry name" value="GGDEF"/>
    <property type="match status" value="1"/>
</dbReference>
<dbReference type="CDD" id="cd01948">
    <property type="entry name" value="EAL"/>
    <property type="match status" value="1"/>
</dbReference>
<accession>A0A2G3DYA6</accession>
<dbReference type="Gene3D" id="3.30.450.40">
    <property type="match status" value="1"/>
</dbReference>
<organism evidence="3 4">
    <name type="scientific">Pseudobutyrivibrio ruminis</name>
    <dbReference type="NCBI Taxonomy" id="46206"/>
    <lineage>
        <taxon>Bacteria</taxon>
        <taxon>Bacillati</taxon>
        <taxon>Bacillota</taxon>
        <taxon>Clostridia</taxon>
        <taxon>Lachnospirales</taxon>
        <taxon>Lachnospiraceae</taxon>
        <taxon>Pseudobutyrivibrio</taxon>
    </lineage>
</organism>
<dbReference type="Pfam" id="PF00563">
    <property type="entry name" value="EAL"/>
    <property type="match status" value="1"/>
</dbReference>
<dbReference type="CDD" id="cd01949">
    <property type="entry name" value="GGDEF"/>
    <property type="match status" value="1"/>
</dbReference>
<dbReference type="InterPro" id="IPR035919">
    <property type="entry name" value="EAL_sf"/>
</dbReference>
<dbReference type="RefSeq" id="WP_099391169.1">
    <property type="nucleotide sequence ID" value="NZ_PDYF01000007.1"/>
</dbReference>
<dbReference type="EMBL" id="PDYF01000007">
    <property type="protein sequence ID" value="PHU35931.1"/>
    <property type="molecule type" value="Genomic_DNA"/>
</dbReference>
<dbReference type="SUPFAM" id="SSF141868">
    <property type="entry name" value="EAL domain-like"/>
    <property type="match status" value="1"/>
</dbReference>
<name>A0A2G3DYA6_9FIRM</name>
<dbReference type="Pfam" id="PF00990">
    <property type="entry name" value="GGDEF"/>
    <property type="match status" value="1"/>
</dbReference>
<dbReference type="NCBIfam" id="TIGR00254">
    <property type="entry name" value="GGDEF"/>
    <property type="match status" value="1"/>
</dbReference>
<dbReference type="SUPFAM" id="SSF55781">
    <property type="entry name" value="GAF domain-like"/>
    <property type="match status" value="1"/>
</dbReference>
<dbReference type="Gene3D" id="3.30.70.270">
    <property type="match status" value="1"/>
</dbReference>
<dbReference type="SUPFAM" id="SSF55073">
    <property type="entry name" value="Nucleotide cyclase"/>
    <property type="match status" value="1"/>
</dbReference>
<dbReference type="AlphaFoldDB" id="A0A2G3DYA6"/>
<dbReference type="PANTHER" id="PTHR44757:SF2">
    <property type="entry name" value="BIOFILM ARCHITECTURE MAINTENANCE PROTEIN MBAA"/>
    <property type="match status" value="1"/>
</dbReference>
<reference evidence="3 4" key="1">
    <citation type="submission" date="2017-10" db="EMBL/GenBank/DDBJ databases">
        <title>Resolving the taxonomy of Roseburia spp., Eubacterium rectale and Agathobacter spp. through phylogenomic analysis.</title>
        <authorList>
            <person name="Sheridan P.O."/>
            <person name="Walker A.W."/>
            <person name="Duncan S.H."/>
            <person name="Scott K.P."/>
            <person name="Toole P.W.O."/>
            <person name="Luis P."/>
            <person name="Flint H.J."/>
        </authorList>
    </citation>
    <scope>NUCLEOTIDE SEQUENCE [LARGE SCALE GENOMIC DNA]</scope>
    <source>
        <strain evidence="3 4">JK626</strain>
    </source>
</reference>
<dbReference type="SUPFAM" id="SSF55785">
    <property type="entry name" value="PYP-like sensor domain (PAS domain)"/>
    <property type="match status" value="1"/>
</dbReference>
<evidence type="ECO:0000313" key="4">
    <source>
        <dbReference type="Proteomes" id="UP000225889"/>
    </source>
</evidence>
<dbReference type="InterPro" id="IPR035965">
    <property type="entry name" value="PAS-like_dom_sf"/>
</dbReference>
<feature type="domain" description="GGDEF" evidence="2">
    <location>
        <begin position="482"/>
        <end position="614"/>
    </location>
</feature>
<dbReference type="InterPro" id="IPR043128">
    <property type="entry name" value="Rev_trsase/Diguanyl_cyclase"/>
</dbReference>
<feature type="domain" description="EAL" evidence="1">
    <location>
        <begin position="623"/>
        <end position="878"/>
    </location>
</feature>
<comment type="caution">
    <text evidence="3">The sequence shown here is derived from an EMBL/GenBank/DDBJ whole genome shotgun (WGS) entry which is preliminary data.</text>
</comment>
<dbReference type="InterPro" id="IPR052155">
    <property type="entry name" value="Biofilm_reg_signaling"/>
</dbReference>
<evidence type="ECO:0000313" key="3">
    <source>
        <dbReference type="EMBL" id="PHU35931.1"/>
    </source>
</evidence>
<sequence>MDEGYRVDLELEINNEAMQSLQDSFCKANDIYVMCVGKTQGQITSFSGTKPEEEFVDRNFSSELRREILDSFVDGNVENVVERYGTEDYLLYRGVAIRGLEGKCQGVWLCFGIARDRLPDTEILPSEMRTTTTEDFDKSIALIETLTKHYFAEKIKNHALQVKLSDERQAETEIESRLKKNEIMTDILRLMESDNSFFEVASDILVEAGHYVDCTNTAILQINSDGINADMICEWCAEGAEPLQPIFQKVPILSLPFMNGKPYTISSDAVLPELFEVFFIKYGIKAAIFLPINVNDSAEMYLCFISRGQERKWSVEDLRFANDTKRIIGTVLVKKITTNSLASSYSALEAILQNAGYGVVVADLATREFLYNNDTFIRMFSNEVDRLAIEEIIFDKRYTLSEINGYSANGSGKWFDISIASIEWVDGRQVRLLTFYDTTDLRIYQKKVEKQAQEDILTGLYNRQACEKDIAMEFHVATKLGKEFAVLMLDLDDFASVNEGLGYQVGDDLLEYIAHSINDISYIKNKCYRVGGDEFAVIVDHANIDNLDMVIKRIMNLFANPWILNGQEYYCTVSMGCVKGPSDVTDSSAILTRLNIALHGAKNKGKNRFEFYDANSDAVVAEKVKMEQAMRKAVEDDCKEFEVYYQPIMEFVNGIPTCCGAEALVRWNSPEYGLVLPDQFISQAEQLKLINSIGQHVLLEAAKSCKHWNDFGHPEYKVNVNLSVVQLTQSDFLDKLDMVLKQTAIDPQNLTLEVTESLAINDMERMIKLLDAIRAKGCRVALDDFGTGYSSLNYIRTMPLDTIKIDRAFVSDMNSDHFSEVFVKTISELADSLDVDVCVEGVEFDKQVDMIGKFSVNLAQGFFFDKPLTKEDFEKKYL</sequence>
<dbReference type="SMART" id="SM00267">
    <property type="entry name" value="GGDEF"/>
    <property type="match status" value="1"/>
</dbReference>
<dbReference type="SMART" id="SM00052">
    <property type="entry name" value="EAL"/>
    <property type="match status" value="1"/>
</dbReference>
<dbReference type="PROSITE" id="PS50883">
    <property type="entry name" value="EAL"/>
    <property type="match status" value="1"/>
</dbReference>
<dbReference type="InterPro" id="IPR029016">
    <property type="entry name" value="GAF-like_dom_sf"/>
</dbReference>
<dbReference type="PANTHER" id="PTHR44757">
    <property type="entry name" value="DIGUANYLATE CYCLASE DGCP"/>
    <property type="match status" value="1"/>
</dbReference>
<proteinExistence type="predicted"/>
<protein>
    <submittedName>
        <fullName evidence="3">Diguanylate cyclase</fullName>
    </submittedName>
</protein>